<dbReference type="GO" id="GO:0005524">
    <property type="term" value="F:ATP binding"/>
    <property type="evidence" value="ECO:0007669"/>
    <property type="project" value="UniProtKB-KW"/>
</dbReference>
<reference evidence="14" key="2">
    <citation type="submission" date="2022-10" db="EMBL/GenBank/DDBJ databases">
        <title>The complete genomes of actinobacterial strains from the NBC collection.</title>
        <authorList>
            <person name="Joergensen T.S."/>
            <person name="Alvarez Arevalo M."/>
            <person name="Sterndorff E.B."/>
            <person name="Faurdal D."/>
            <person name="Vuksanovic O."/>
            <person name="Mourched A.-S."/>
            <person name="Charusanti P."/>
            <person name="Shaw S."/>
            <person name="Blin K."/>
            <person name="Weber T."/>
        </authorList>
    </citation>
    <scope>NUCLEOTIDE SEQUENCE</scope>
    <source>
        <strain evidence="14">NBC_01256</strain>
    </source>
</reference>
<reference evidence="13 15" key="1">
    <citation type="submission" date="2019-12" db="EMBL/GenBank/DDBJ databases">
        <title>Whole genome shotgun sequence of Streptomyces caniferus NBRC 15389.</title>
        <authorList>
            <person name="Ichikawa N."/>
            <person name="Kimura A."/>
            <person name="Kitahashi Y."/>
            <person name="Komaki H."/>
            <person name="Tamura T."/>
        </authorList>
    </citation>
    <scope>NUCLEOTIDE SEQUENCE [LARGE SCALE GENOMIC DNA]</scope>
    <source>
        <strain evidence="13 15">NBRC 15389</strain>
    </source>
</reference>
<dbReference type="InterPro" id="IPR050763">
    <property type="entry name" value="ABC_transporter_ATP-binding"/>
</dbReference>
<dbReference type="PROSITE" id="PS00211">
    <property type="entry name" value="ABC_TRANSPORTER_1"/>
    <property type="match status" value="1"/>
</dbReference>
<dbReference type="InterPro" id="IPR005894">
    <property type="entry name" value="DrrA"/>
</dbReference>
<dbReference type="EMBL" id="CP108473">
    <property type="protein sequence ID" value="WUS23282.1"/>
    <property type="molecule type" value="Genomic_DNA"/>
</dbReference>
<keyword evidence="8" id="KW-0472">Membrane</keyword>
<evidence type="ECO:0000256" key="10">
    <source>
        <dbReference type="ARBA" id="ARBA00049985"/>
    </source>
</evidence>
<evidence type="ECO:0000256" key="2">
    <source>
        <dbReference type="ARBA" id="ARBA00012191"/>
    </source>
</evidence>
<organism evidence="13 15">
    <name type="scientific">Streptomyces caniferus</name>
    <dbReference type="NCBI Taxonomy" id="285557"/>
    <lineage>
        <taxon>Bacteria</taxon>
        <taxon>Bacillati</taxon>
        <taxon>Actinomycetota</taxon>
        <taxon>Actinomycetes</taxon>
        <taxon>Kitasatosporales</taxon>
        <taxon>Streptomycetaceae</taxon>
        <taxon>Streptomyces</taxon>
    </lineage>
</organism>
<dbReference type="Pfam" id="PF00005">
    <property type="entry name" value="ABC_tran"/>
    <property type="match status" value="1"/>
</dbReference>
<dbReference type="GO" id="GO:0005886">
    <property type="term" value="C:plasma membrane"/>
    <property type="evidence" value="ECO:0007669"/>
    <property type="project" value="UniProtKB-SubCell"/>
</dbReference>
<dbReference type="GO" id="GO:0046677">
    <property type="term" value="P:response to antibiotic"/>
    <property type="evidence" value="ECO:0007669"/>
    <property type="project" value="UniProtKB-KW"/>
</dbReference>
<dbReference type="EMBL" id="BLIN01000002">
    <property type="protein sequence ID" value="GFE04939.1"/>
    <property type="molecule type" value="Genomic_DNA"/>
</dbReference>
<evidence type="ECO:0000256" key="9">
    <source>
        <dbReference type="ARBA" id="ARBA00023251"/>
    </source>
</evidence>
<dbReference type="GO" id="GO:1900753">
    <property type="term" value="P:doxorubicin transport"/>
    <property type="evidence" value="ECO:0007669"/>
    <property type="project" value="InterPro"/>
</dbReference>
<dbReference type="SUPFAM" id="SSF52540">
    <property type="entry name" value="P-loop containing nucleoside triphosphate hydrolases"/>
    <property type="match status" value="1"/>
</dbReference>
<dbReference type="PANTHER" id="PTHR42711:SF19">
    <property type="entry name" value="DOXORUBICIN RESISTANCE ATP-BINDING PROTEIN DRRA"/>
    <property type="match status" value="1"/>
</dbReference>
<dbReference type="InterPro" id="IPR027417">
    <property type="entry name" value="P-loop_NTPase"/>
</dbReference>
<evidence type="ECO:0000256" key="11">
    <source>
        <dbReference type="SAM" id="MobiDB-lite"/>
    </source>
</evidence>
<evidence type="ECO:0000256" key="8">
    <source>
        <dbReference type="ARBA" id="ARBA00023136"/>
    </source>
</evidence>
<gene>
    <name evidence="14" type="ORF">OG727_13915</name>
    <name evidence="13" type="ORF">Scani_12070</name>
</gene>
<evidence type="ECO:0000256" key="3">
    <source>
        <dbReference type="ARBA" id="ARBA00022448"/>
    </source>
</evidence>
<dbReference type="GO" id="GO:0008559">
    <property type="term" value="F:ABC-type xenobiotic transporter activity"/>
    <property type="evidence" value="ECO:0007669"/>
    <property type="project" value="UniProtKB-EC"/>
</dbReference>
<keyword evidence="9" id="KW-0046">Antibiotic resistance</keyword>
<dbReference type="GeneID" id="96637898"/>
<evidence type="ECO:0000256" key="6">
    <source>
        <dbReference type="ARBA" id="ARBA00022840"/>
    </source>
</evidence>
<evidence type="ECO:0000256" key="4">
    <source>
        <dbReference type="ARBA" id="ARBA00022475"/>
    </source>
</evidence>
<dbReference type="InterPro" id="IPR025302">
    <property type="entry name" value="DrrA1/2-like_C"/>
</dbReference>
<dbReference type="GO" id="GO:0016887">
    <property type="term" value="F:ATP hydrolysis activity"/>
    <property type="evidence" value="ECO:0007669"/>
    <property type="project" value="InterPro"/>
</dbReference>
<proteinExistence type="inferred from homology"/>
<evidence type="ECO:0000256" key="1">
    <source>
        <dbReference type="ARBA" id="ARBA00004413"/>
    </source>
</evidence>
<name>A0A640S1B3_9ACTN</name>
<evidence type="ECO:0000313" key="16">
    <source>
        <dbReference type="Proteomes" id="UP001432292"/>
    </source>
</evidence>
<dbReference type="GO" id="GO:0043215">
    <property type="term" value="P:daunorubicin transport"/>
    <property type="evidence" value="ECO:0007669"/>
    <property type="project" value="InterPro"/>
</dbReference>
<dbReference type="InterPro" id="IPR003439">
    <property type="entry name" value="ABC_transporter-like_ATP-bd"/>
</dbReference>
<dbReference type="SMART" id="SM00382">
    <property type="entry name" value="AAA"/>
    <property type="match status" value="1"/>
</dbReference>
<dbReference type="Proteomes" id="UP000435837">
    <property type="component" value="Unassembled WGS sequence"/>
</dbReference>
<dbReference type="PANTHER" id="PTHR42711">
    <property type="entry name" value="ABC TRANSPORTER ATP-BINDING PROTEIN"/>
    <property type="match status" value="1"/>
</dbReference>
<dbReference type="InterPro" id="IPR017871">
    <property type="entry name" value="ABC_transporter-like_CS"/>
</dbReference>
<keyword evidence="7" id="KW-1278">Translocase</keyword>
<accession>A0A640S1B3</accession>
<keyword evidence="5" id="KW-0547">Nucleotide-binding</keyword>
<dbReference type="EC" id="7.6.2.2" evidence="2"/>
<dbReference type="OrthoDB" id="9804819at2"/>
<dbReference type="RefSeq" id="WP_159470669.1">
    <property type="nucleotide sequence ID" value="NZ_BAAATH010000003.1"/>
</dbReference>
<evidence type="ECO:0000313" key="14">
    <source>
        <dbReference type="EMBL" id="WUS23282.1"/>
    </source>
</evidence>
<dbReference type="InterPro" id="IPR003593">
    <property type="entry name" value="AAA+_ATPase"/>
</dbReference>
<comment type="subcellular location">
    <subcellularLocation>
        <location evidence="1">Cell membrane</location>
        <topology evidence="1">Peripheral membrane protein</topology>
        <orientation evidence="1">Cytoplasmic side</orientation>
    </subcellularLocation>
</comment>
<keyword evidence="3" id="KW-0813">Transport</keyword>
<keyword evidence="16" id="KW-1185">Reference proteome</keyword>
<dbReference type="NCBIfam" id="TIGR01188">
    <property type="entry name" value="drrA"/>
    <property type="match status" value="1"/>
</dbReference>
<feature type="domain" description="ABC transporter" evidence="12">
    <location>
        <begin position="5"/>
        <end position="235"/>
    </location>
</feature>
<evidence type="ECO:0000256" key="7">
    <source>
        <dbReference type="ARBA" id="ARBA00022967"/>
    </source>
</evidence>
<dbReference type="PROSITE" id="PS50893">
    <property type="entry name" value="ABC_TRANSPORTER_2"/>
    <property type="match status" value="1"/>
</dbReference>
<keyword evidence="4" id="KW-1003">Cell membrane</keyword>
<comment type="similarity">
    <text evidence="10">Belongs to the ABC transporter superfamily. Drug exporter-1 (DrugE1) (TC 3.A.1.105) family.</text>
</comment>
<dbReference type="FunFam" id="3.40.50.300:FF:000589">
    <property type="entry name" value="ABC transporter, ATP-binding subunit"/>
    <property type="match status" value="1"/>
</dbReference>
<evidence type="ECO:0000256" key="5">
    <source>
        <dbReference type="ARBA" id="ARBA00022741"/>
    </source>
</evidence>
<evidence type="ECO:0000259" key="12">
    <source>
        <dbReference type="PROSITE" id="PS50893"/>
    </source>
</evidence>
<protein>
    <recommendedName>
        <fullName evidence="2">ABC-type xenobiotic transporter</fullName>
        <ecNumber evidence="2">7.6.2.2</ecNumber>
    </recommendedName>
</protein>
<sequence>MPGAIYAEGLVKTFGDVRALDGVDLDVPEGTVLGMLGPNGAGKTTAVRVLTTLLQPDRGKAVVAGIDVLAQPDEVRRSIGLSGQFAAVDEYLTGRENLTMVGQLYQMSGRDAKRRAAELLERFHLGDAADRPAKTYSGGMRRRLDLAAALVVSPPVMFMDEPTTGLDPRNRQALWDVIQELVAGGTTLLLTTQYLEEADRLAHDICVVDHGKVIARGTSDQLKARTGGERVEVVVHAAEHLTVADEVLRGFGKGEGTVEPHTRKLTVPVSGGAKLLAEVIRELDLRGVEIDDIGLRRPTLDDVFISLTGHTAEAAEENGAGGKGAVGRQKKGGKGGRTAGPGASGAVAEAVGADASVTIDKEGVK</sequence>
<dbReference type="Pfam" id="PF13732">
    <property type="entry name" value="DrrA1-3_C"/>
    <property type="match status" value="1"/>
</dbReference>
<dbReference type="Proteomes" id="UP001432292">
    <property type="component" value="Chromosome"/>
</dbReference>
<keyword evidence="6 13" id="KW-0067">ATP-binding</keyword>
<evidence type="ECO:0000313" key="13">
    <source>
        <dbReference type="EMBL" id="GFE04939.1"/>
    </source>
</evidence>
<evidence type="ECO:0000313" key="15">
    <source>
        <dbReference type="Proteomes" id="UP000435837"/>
    </source>
</evidence>
<feature type="region of interest" description="Disordered" evidence="11">
    <location>
        <begin position="316"/>
        <end position="345"/>
    </location>
</feature>
<dbReference type="AlphaFoldDB" id="A0A640S1B3"/>
<dbReference type="Gene3D" id="3.40.50.300">
    <property type="entry name" value="P-loop containing nucleotide triphosphate hydrolases"/>
    <property type="match status" value="1"/>
</dbReference>